<gene>
    <name evidence="13" type="ORF">GOMPHAMPRED_001912</name>
</gene>
<protein>
    <recommendedName>
        <fullName evidence="4">Pantoate--beta-alanine ligase</fullName>
        <ecNumber evidence="3">6.3.2.1</ecNumber>
    </recommendedName>
    <alternativeName>
        <fullName evidence="10">Pantoate-activating enzyme</fullName>
    </alternativeName>
    <alternativeName>
        <fullName evidence="9">Pantothenate synthetase</fullName>
    </alternativeName>
</protein>
<feature type="region of interest" description="Disordered" evidence="12">
    <location>
        <begin position="145"/>
        <end position="174"/>
    </location>
</feature>
<dbReference type="AlphaFoldDB" id="A0A8H3FA80"/>
<dbReference type="GO" id="GO:0015940">
    <property type="term" value="P:pantothenate biosynthetic process"/>
    <property type="evidence" value="ECO:0007669"/>
    <property type="project" value="UniProtKB-UniPathway"/>
</dbReference>
<organism evidence="13 14">
    <name type="scientific">Gomphillus americanus</name>
    <dbReference type="NCBI Taxonomy" id="1940652"/>
    <lineage>
        <taxon>Eukaryota</taxon>
        <taxon>Fungi</taxon>
        <taxon>Dikarya</taxon>
        <taxon>Ascomycota</taxon>
        <taxon>Pezizomycotina</taxon>
        <taxon>Lecanoromycetes</taxon>
        <taxon>OSLEUM clade</taxon>
        <taxon>Ostropomycetidae</taxon>
        <taxon>Ostropales</taxon>
        <taxon>Graphidaceae</taxon>
        <taxon>Gomphilloideae</taxon>
        <taxon>Gomphillus</taxon>
    </lineage>
</organism>
<comment type="catalytic activity">
    <reaction evidence="11">
        <text>(R)-pantoate + beta-alanine + ATP = (R)-pantothenate + AMP + diphosphate + H(+)</text>
        <dbReference type="Rhea" id="RHEA:10912"/>
        <dbReference type="ChEBI" id="CHEBI:15378"/>
        <dbReference type="ChEBI" id="CHEBI:15980"/>
        <dbReference type="ChEBI" id="CHEBI:29032"/>
        <dbReference type="ChEBI" id="CHEBI:30616"/>
        <dbReference type="ChEBI" id="CHEBI:33019"/>
        <dbReference type="ChEBI" id="CHEBI:57966"/>
        <dbReference type="ChEBI" id="CHEBI:456215"/>
        <dbReference type="EC" id="6.3.2.1"/>
    </reaction>
</comment>
<evidence type="ECO:0000256" key="12">
    <source>
        <dbReference type="SAM" id="MobiDB-lite"/>
    </source>
</evidence>
<dbReference type="InterPro" id="IPR003721">
    <property type="entry name" value="Pantoate_ligase"/>
</dbReference>
<keyword evidence="8" id="KW-0067">ATP-binding</keyword>
<evidence type="ECO:0000313" key="14">
    <source>
        <dbReference type="Proteomes" id="UP000664169"/>
    </source>
</evidence>
<name>A0A8H3FA80_9LECA</name>
<dbReference type="GO" id="GO:0004592">
    <property type="term" value="F:pantoate-beta-alanine ligase activity"/>
    <property type="evidence" value="ECO:0007669"/>
    <property type="project" value="UniProtKB-EC"/>
</dbReference>
<evidence type="ECO:0000256" key="6">
    <source>
        <dbReference type="ARBA" id="ARBA00022655"/>
    </source>
</evidence>
<dbReference type="NCBIfam" id="TIGR00018">
    <property type="entry name" value="panC"/>
    <property type="match status" value="1"/>
</dbReference>
<comment type="pathway">
    <text evidence="1">Cofactor biosynthesis; (R)-pantothenate biosynthesis; (R)-pantothenate from (R)-pantoate and beta-alanine: step 1/1.</text>
</comment>
<dbReference type="Proteomes" id="UP000664169">
    <property type="component" value="Unassembled WGS sequence"/>
</dbReference>
<comment type="similarity">
    <text evidence="2">Belongs to the pantothenate synthetase family.</text>
</comment>
<dbReference type="UniPathway" id="UPA00028">
    <property type="reaction ID" value="UER00005"/>
</dbReference>
<evidence type="ECO:0000256" key="5">
    <source>
        <dbReference type="ARBA" id="ARBA00022598"/>
    </source>
</evidence>
<dbReference type="InterPro" id="IPR014729">
    <property type="entry name" value="Rossmann-like_a/b/a_fold"/>
</dbReference>
<dbReference type="PANTHER" id="PTHR21299">
    <property type="entry name" value="CYTIDYLATE KINASE/PANTOATE-BETA-ALANINE LIGASE"/>
    <property type="match status" value="1"/>
</dbReference>
<keyword evidence="6" id="KW-0566">Pantothenate biosynthesis</keyword>
<dbReference type="HAMAP" id="MF_00158">
    <property type="entry name" value="PanC"/>
    <property type="match status" value="1"/>
</dbReference>
<comment type="caution">
    <text evidence="13">The sequence shown here is derived from an EMBL/GenBank/DDBJ whole genome shotgun (WGS) entry which is preliminary data.</text>
</comment>
<dbReference type="InterPro" id="IPR042176">
    <property type="entry name" value="Pantoate_ligase_C"/>
</dbReference>
<evidence type="ECO:0000256" key="7">
    <source>
        <dbReference type="ARBA" id="ARBA00022741"/>
    </source>
</evidence>
<dbReference type="EC" id="6.3.2.1" evidence="3"/>
<proteinExistence type="inferred from homology"/>
<evidence type="ECO:0000256" key="8">
    <source>
        <dbReference type="ARBA" id="ARBA00022840"/>
    </source>
</evidence>
<dbReference type="SUPFAM" id="SSF52374">
    <property type="entry name" value="Nucleotidylyl transferase"/>
    <property type="match status" value="1"/>
</dbReference>
<dbReference type="GO" id="GO:0005524">
    <property type="term" value="F:ATP binding"/>
    <property type="evidence" value="ECO:0007669"/>
    <property type="project" value="UniProtKB-KW"/>
</dbReference>
<evidence type="ECO:0000256" key="11">
    <source>
        <dbReference type="ARBA" id="ARBA00048258"/>
    </source>
</evidence>
<feature type="compositionally biased region" description="Polar residues" evidence="12">
    <location>
        <begin position="156"/>
        <end position="169"/>
    </location>
</feature>
<evidence type="ECO:0000256" key="9">
    <source>
        <dbReference type="ARBA" id="ARBA00029902"/>
    </source>
</evidence>
<evidence type="ECO:0000313" key="13">
    <source>
        <dbReference type="EMBL" id="CAF9919889.1"/>
    </source>
</evidence>
<evidence type="ECO:0000256" key="1">
    <source>
        <dbReference type="ARBA" id="ARBA00004990"/>
    </source>
</evidence>
<evidence type="ECO:0000256" key="4">
    <source>
        <dbReference type="ARBA" id="ARBA00015647"/>
    </source>
</evidence>
<dbReference type="EMBL" id="CAJPDQ010000015">
    <property type="protein sequence ID" value="CAF9919889.1"/>
    <property type="molecule type" value="Genomic_DNA"/>
</dbReference>
<dbReference type="OrthoDB" id="2020436at2759"/>
<evidence type="ECO:0000256" key="2">
    <source>
        <dbReference type="ARBA" id="ARBA00009256"/>
    </source>
</evidence>
<dbReference type="Gene3D" id="3.30.1300.10">
    <property type="entry name" value="Pantoate-beta-alanine ligase, C-terminal domain"/>
    <property type="match status" value="1"/>
</dbReference>
<dbReference type="PANTHER" id="PTHR21299:SF1">
    <property type="entry name" value="PANTOATE--BETA-ALANINE LIGASE"/>
    <property type="match status" value="1"/>
</dbReference>
<evidence type="ECO:0000256" key="10">
    <source>
        <dbReference type="ARBA" id="ARBA00032806"/>
    </source>
</evidence>
<keyword evidence="5" id="KW-0436">Ligase</keyword>
<reference evidence="13" key="1">
    <citation type="submission" date="2021-03" db="EMBL/GenBank/DDBJ databases">
        <authorList>
            <person name="Tagirdzhanova G."/>
        </authorList>
    </citation>
    <scope>NUCLEOTIDE SEQUENCE</scope>
</reference>
<keyword evidence="7" id="KW-0547">Nucleotide-binding</keyword>
<dbReference type="Gene3D" id="3.40.50.620">
    <property type="entry name" value="HUPs"/>
    <property type="match status" value="1"/>
</dbReference>
<keyword evidence="14" id="KW-1185">Reference proteome</keyword>
<accession>A0A8H3FA80</accession>
<evidence type="ECO:0000256" key="3">
    <source>
        <dbReference type="ARBA" id="ARBA00012219"/>
    </source>
</evidence>
<dbReference type="Pfam" id="PF02569">
    <property type="entry name" value="Pantoate_ligase"/>
    <property type="match status" value="1"/>
</dbReference>
<sequence>MAWSRSFLRALVHQTLPSRFLSARGLRTKLGRSNHGLKQEKLQYAIGDKKLRNQFLEELAAIDQAESLIIDDKSKVQSNNHVGSSSTRLASPLAFNDPVYSGYILPFPDKFADALTAEMEFDPPIRFTRVESDVEYEKRVSSAKLYQENEDKSASDDQTAATGMQSQAGAGNINVRRVKTESPDPFLANIRGTSKSTPVVCENVPDIRARRREVIQNGGTVGFVPTMGALHQGHLDLMKAAAAKCTEVWVSIYVNPTQFGANEDLSTYPSTWQADLDKIEELNKSLLSAGQSRISTIFRPRTTNVLYPYGIEGTSHVIINPELTQILEGSSRPTFFRGVTTIVMKLLNIVQPDRTFFGQKDIQQLTVIKRMIKEFHLPVALECVPTTRELSGLAMSSRNAYLGQRRLGVATLLYKMLSAARRAFKSTSQDQRTRSLLIDSAMKVYEAEFDQQQKNTITNPQQAVLFKLDYLSLADPDTMQEIRDRVGPKGAIMSLAVAFQPLERDSISDTERLGINGDQTVVRLIDNELLGVDSVTPV</sequence>